<sequence>MKILFTFFNPSGGMETLNRIRSKALMARGYECHLLYAVDGEGRKNIKGIKTFVTNDNEQIKRIIESENYDIIVVCTDIHLLQKIKEMGFRGKAVFEIQGLGTTDTALELLEVFDSGIREYADALLYPRTSHLKQWFEQIFPAIPQFCFDDPLDTEHFGYVSYPPKSYPIIGWIGRIEQNKNWSEYLRIGFELRKQIPDLYLWMFDDDTLSDPSQKDYFEFSVRTLNLSERLIRYSNIPHEQMADYLSIIGDSGGFLCSTSIKEGFGYAVAEAMLCRCPVLSTDSDGVKRFITHNVTGKYYNLGDIKQAVGESLTLMRNRGLRNQIISAAEHHIKSEFSTSIYCNQFESMVFKIMR</sequence>
<evidence type="ECO:0000313" key="3">
    <source>
        <dbReference type="Proteomes" id="UP001220962"/>
    </source>
</evidence>
<dbReference type="PANTHER" id="PTHR12526">
    <property type="entry name" value="GLYCOSYLTRANSFERASE"/>
    <property type="match status" value="1"/>
</dbReference>
<dbReference type="Gene3D" id="3.40.50.2000">
    <property type="entry name" value="Glycogen Phosphorylase B"/>
    <property type="match status" value="1"/>
</dbReference>
<feature type="domain" description="Glycosyl transferase family 1" evidence="1">
    <location>
        <begin position="164"/>
        <end position="331"/>
    </location>
</feature>
<dbReference type="AlphaFoldDB" id="A0AAX3N4X7"/>
<reference evidence="2" key="1">
    <citation type="submission" date="2023-02" db="EMBL/GenBank/DDBJ databases">
        <title>Pathogen: clinical or host-associated sample.</title>
        <authorList>
            <person name="Hergert J."/>
            <person name="Casey R."/>
            <person name="Wagner J."/>
            <person name="Young E.L."/>
            <person name="Oakeson K.F."/>
        </authorList>
    </citation>
    <scope>NUCLEOTIDE SEQUENCE</scope>
    <source>
        <strain evidence="2">2022CK-00830</strain>
    </source>
</reference>
<protein>
    <submittedName>
        <fullName evidence="2">Glycosyltransferase family 4 protein</fullName>
    </submittedName>
</protein>
<dbReference type="GO" id="GO:0016757">
    <property type="term" value="F:glycosyltransferase activity"/>
    <property type="evidence" value="ECO:0007669"/>
    <property type="project" value="InterPro"/>
</dbReference>
<dbReference type="Proteomes" id="UP001220962">
    <property type="component" value="Chromosome"/>
</dbReference>
<gene>
    <name evidence="2" type="ORF">PUW23_11485</name>
</gene>
<proteinExistence type="predicted"/>
<dbReference type="Pfam" id="PF00534">
    <property type="entry name" value="Glycos_transf_1"/>
    <property type="match status" value="1"/>
</dbReference>
<dbReference type="SUPFAM" id="SSF53756">
    <property type="entry name" value="UDP-Glycosyltransferase/glycogen phosphorylase"/>
    <property type="match status" value="1"/>
</dbReference>
<accession>A0AAX3N4X7</accession>
<dbReference type="InterPro" id="IPR001296">
    <property type="entry name" value="Glyco_trans_1"/>
</dbReference>
<dbReference type="EMBL" id="CP118101">
    <property type="protein sequence ID" value="WDH84791.1"/>
    <property type="molecule type" value="Genomic_DNA"/>
</dbReference>
<organism evidence="2 3">
    <name type="scientific">Paenibacillus urinalis</name>
    <dbReference type="NCBI Taxonomy" id="521520"/>
    <lineage>
        <taxon>Bacteria</taxon>
        <taxon>Bacillati</taxon>
        <taxon>Bacillota</taxon>
        <taxon>Bacilli</taxon>
        <taxon>Bacillales</taxon>
        <taxon>Paenibacillaceae</taxon>
        <taxon>Paenibacillus</taxon>
    </lineage>
</organism>
<evidence type="ECO:0000259" key="1">
    <source>
        <dbReference type="Pfam" id="PF00534"/>
    </source>
</evidence>
<evidence type="ECO:0000313" key="2">
    <source>
        <dbReference type="EMBL" id="WDH84791.1"/>
    </source>
</evidence>
<name>A0AAX3N4X7_9BACL</name>
<dbReference type="RefSeq" id="WP_274359881.1">
    <property type="nucleotide sequence ID" value="NZ_CP118101.1"/>
</dbReference>
<dbReference type="CDD" id="cd03801">
    <property type="entry name" value="GT4_PimA-like"/>
    <property type="match status" value="1"/>
</dbReference>